<dbReference type="Gene3D" id="3.30.360.10">
    <property type="entry name" value="Dihydrodipicolinate Reductase, domain 2"/>
    <property type="match status" value="1"/>
</dbReference>
<dbReference type="AlphaFoldDB" id="A0A3N6LYR1"/>
<dbReference type="OrthoDB" id="226094at2157"/>
<feature type="region of interest" description="Disordered" evidence="2">
    <location>
        <begin position="206"/>
        <end position="240"/>
    </location>
</feature>
<dbReference type="SUPFAM" id="SSF55347">
    <property type="entry name" value="Glyceraldehyde-3-phosphate dehydrogenase-like, C-terminal domain"/>
    <property type="match status" value="1"/>
</dbReference>
<dbReference type="Proteomes" id="UP000282323">
    <property type="component" value="Unassembled WGS sequence"/>
</dbReference>
<feature type="domain" description="Gfo/Idh/MocA-like oxidoreductase C-terminal" evidence="4">
    <location>
        <begin position="181"/>
        <end position="405"/>
    </location>
</feature>
<organism evidence="5 6">
    <name type="scientific">Natrarchaeobius chitinivorans</name>
    <dbReference type="NCBI Taxonomy" id="1679083"/>
    <lineage>
        <taxon>Archaea</taxon>
        <taxon>Methanobacteriati</taxon>
        <taxon>Methanobacteriota</taxon>
        <taxon>Stenosarchaea group</taxon>
        <taxon>Halobacteria</taxon>
        <taxon>Halobacteriales</taxon>
        <taxon>Natrialbaceae</taxon>
        <taxon>Natrarchaeobius</taxon>
    </lineage>
</organism>
<evidence type="ECO:0000259" key="3">
    <source>
        <dbReference type="Pfam" id="PF01408"/>
    </source>
</evidence>
<dbReference type="GO" id="GO:0016491">
    <property type="term" value="F:oxidoreductase activity"/>
    <property type="evidence" value="ECO:0007669"/>
    <property type="project" value="UniProtKB-KW"/>
</dbReference>
<protein>
    <submittedName>
        <fullName evidence="5">Gfo/Idh/MocA family oxidoreductase</fullName>
    </submittedName>
</protein>
<evidence type="ECO:0000259" key="4">
    <source>
        <dbReference type="Pfam" id="PF02894"/>
    </source>
</evidence>
<proteinExistence type="predicted"/>
<keyword evidence="1" id="KW-0560">Oxidoreductase</keyword>
<dbReference type="PANTHER" id="PTHR43818">
    <property type="entry name" value="BCDNA.GH03377"/>
    <property type="match status" value="1"/>
</dbReference>
<dbReference type="Pfam" id="PF01408">
    <property type="entry name" value="GFO_IDH_MocA"/>
    <property type="match status" value="1"/>
</dbReference>
<reference evidence="5 6" key="1">
    <citation type="submission" date="2018-10" db="EMBL/GenBank/DDBJ databases">
        <title>Natrarchaeobius chitinivorans gen. nov., sp. nov., and Natrarchaeobius haloalkaliphilus sp. nov., alkaliphilic, chitin-utilizing haloarchaea from hypersaline alkaline lakes.</title>
        <authorList>
            <person name="Sorokin D.Y."/>
            <person name="Elcheninov A.G."/>
            <person name="Kostrikina N.A."/>
            <person name="Bale N.J."/>
            <person name="Sinninghe Damste J.S."/>
            <person name="Khijniak T.V."/>
            <person name="Kublanov I.V."/>
            <person name="Toshchakov S.V."/>
        </authorList>
    </citation>
    <scope>NUCLEOTIDE SEQUENCE [LARGE SCALE GENOMIC DNA]</scope>
    <source>
        <strain evidence="5 6">AArcht4T</strain>
    </source>
</reference>
<dbReference type="SUPFAM" id="SSF51735">
    <property type="entry name" value="NAD(P)-binding Rossmann-fold domains"/>
    <property type="match status" value="1"/>
</dbReference>
<keyword evidence="6" id="KW-1185">Reference proteome</keyword>
<comment type="caution">
    <text evidence="5">The sequence shown here is derived from an EMBL/GenBank/DDBJ whole genome shotgun (WGS) entry which is preliminary data.</text>
</comment>
<evidence type="ECO:0000256" key="2">
    <source>
        <dbReference type="SAM" id="MobiDB-lite"/>
    </source>
</evidence>
<dbReference type="InterPro" id="IPR050463">
    <property type="entry name" value="Gfo/Idh/MocA_oxidrdct_glycsds"/>
</dbReference>
<dbReference type="PANTHER" id="PTHR43818:SF11">
    <property type="entry name" value="BCDNA.GH03377"/>
    <property type="match status" value="1"/>
</dbReference>
<dbReference type="InterPro" id="IPR000683">
    <property type="entry name" value="Gfo/Idh/MocA-like_OxRdtase_N"/>
</dbReference>
<evidence type="ECO:0000313" key="6">
    <source>
        <dbReference type="Proteomes" id="UP000282323"/>
    </source>
</evidence>
<feature type="domain" description="Gfo/Idh/MocA-like oxidoreductase N-terminal" evidence="3">
    <location>
        <begin position="7"/>
        <end position="129"/>
    </location>
</feature>
<evidence type="ECO:0000256" key="1">
    <source>
        <dbReference type="ARBA" id="ARBA00023002"/>
    </source>
</evidence>
<sequence>MSEESFGIGFVSCGFITRERHVPSVGYLPGVHVAGIQNRTRETAAEVATECRENDLGDPAVYGEGEIAALVENPDVDGVWVTSPNFTRADAVDAAIDAVEDGADLQGIAMEKPVARNLREAAHIVDRIDGAGIPHAYLENWPHEPAIRKMRELLWERGREAGRPYIARSQAEHGGPHSAWFWHGTRQGGGALTDMLCHALAGNHVLLSDPEPTDDDPGSPSGGSEPTAAGLEPVSVSADTETLKWSRERYASQLREEHDVDYESDPADDYARATVRYEDEHGDPVISEASGSWCYVGAGVRRTIELLGPEYSGQVVADEASSSVFFSDAVGAGEGWAEKQTATSGRMPVDAAGAVTGGFVAENRDAVDSFRRGENGTLDLEDGRRILRLCMAAYKAAETGQDVDLRETDLATYTPPPARE</sequence>
<dbReference type="Pfam" id="PF02894">
    <property type="entry name" value="GFO_IDH_MocA_C"/>
    <property type="match status" value="1"/>
</dbReference>
<dbReference type="RefSeq" id="WP_124196005.1">
    <property type="nucleotide sequence ID" value="NZ_REGA01000010.1"/>
</dbReference>
<evidence type="ECO:0000313" key="5">
    <source>
        <dbReference type="EMBL" id="RQG94247.1"/>
    </source>
</evidence>
<dbReference type="InterPro" id="IPR004104">
    <property type="entry name" value="Gfo/Idh/MocA-like_OxRdtase_C"/>
</dbReference>
<dbReference type="GO" id="GO:0000166">
    <property type="term" value="F:nucleotide binding"/>
    <property type="evidence" value="ECO:0007669"/>
    <property type="project" value="InterPro"/>
</dbReference>
<gene>
    <name evidence="5" type="ORF">EA473_12825</name>
</gene>
<dbReference type="Gene3D" id="3.40.50.720">
    <property type="entry name" value="NAD(P)-binding Rossmann-like Domain"/>
    <property type="match status" value="1"/>
</dbReference>
<name>A0A3N6LYR1_NATCH</name>
<dbReference type="InterPro" id="IPR036291">
    <property type="entry name" value="NAD(P)-bd_dom_sf"/>
</dbReference>
<dbReference type="EMBL" id="REGA01000010">
    <property type="protein sequence ID" value="RQG94247.1"/>
    <property type="molecule type" value="Genomic_DNA"/>
</dbReference>
<accession>A0A3N6LYR1</accession>